<reference evidence="2 3" key="1">
    <citation type="submission" date="2008-07" db="EMBL/GenBank/DDBJ databases">
        <title>Complete sequence of Geobacter bemidjiensis BEM.</title>
        <authorList>
            <consortium name="US DOE Joint Genome Institute"/>
            <person name="Lucas S."/>
            <person name="Copeland A."/>
            <person name="Lapidus A."/>
            <person name="Glavina del Rio T."/>
            <person name="Dalin E."/>
            <person name="Tice H."/>
            <person name="Bruce D."/>
            <person name="Goodwin L."/>
            <person name="Pitluck S."/>
            <person name="Kiss H."/>
            <person name="Brettin T."/>
            <person name="Detter J.C."/>
            <person name="Han C."/>
            <person name="Kuske C.R."/>
            <person name="Schmutz J."/>
            <person name="Larimer F."/>
            <person name="Land M."/>
            <person name="Hauser L."/>
            <person name="Kyrpides N."/>
            <person name="Lykidis A."/>
            <person name="Lovley D."/>
            <person name="Richardson P."/>
        </authorList>
    </citation>
    <scope>NUCLEOTIDE SEQUENCE [LARGE SCALE GENOMIC DNA]</scope>
    <source>
        <strain evidence="3">ATCC BAA-1014 / DSM 16622 / JCM 12645 / Bem</strain>
    </source>
</reference>
<gene>
    <name evidence="2" type="ordered locus">Gbem_0701</name>
</gene>
<sequence length="262" mass="28475">MKTFLLALLLWAFCALPAAAATLETLTWHFSPQYFTWQERDNGRRLLKESGPLFSLGGVAGLVADSSFTIRGKGEFFGGQVGYRGETQPPNPQPIRTDVAYFGTREELDLGYRVSGGRGCLEPFAGLGHRWWLRELQDTATASGSAVKGYTELWQTVYGRLGARGELALSSGGVAFAEGGAKYPFYTGNSVDFVDGGVVTFHPGAAWSGFAETGIRMGNLKLALSYEGFRFSASSPKRVQETRYLQPESSSDIFGASLGWSF</sequence>
<evidence type="ECO:0000313" key="3">
    <source>
        <dbReference type="Proteomes" id="UP000008825"/>
    </source>
</evidence>
<dbReference type="AlphaFoldDB" id="B5EDZ0"/>
<proteinExistence type="predicted"/>
<evidence type="ECO:0000313" key="2">
    <source>
        <dbReference type="EMBL" id="ACH37728.1"/>
    </source>
</evidence>
<organism evidence="2 3">
    <name type="scientific">Citrifermentans bemidjiense (strain ATCC BAA-1014 / DSM 16622 / JCM 12645 / Bem)</name>
    <name type="common">Geobacter bemidjiensis</name>
    <dbReference type="NCBI Taxonomy" id="404380"/>
    <lineage>
        <taxon>Bacteria</taxon>
        <taxon>Pseudomonadati</taxon>
        <taxon>Thermodesulfobacteriota</taxon>
        <taxon>Desulfuromonadia</taxon>
        <taxon>Geobacterales</taxon>
        <taxon>Geobacteraceae</taxon>
        <taxon>Citrifermentans</taxon>
    </lineage>
</organism>
<dbReference type="EMBL" id="CP001124">
    <property type="protein sequence ID" value="ACH37728.1"/>
    <property type="molecule type" value="Genomic_DNA"/>
</dbReference>
<feature type="signal peptide" evidence="1">
    <location>
        <begin position="1"/>
        <end position="20"/>
    </location>
</feature>
<accession>B5EDZ0</accession>
<dbReference type="STRING" id="404380.Gbem_0701"/>
<feature type="chain" id="PRO_5002829730" evidence="1">
    <location>
        <begin position="21"/>
        <end position="262"/>
    </location>
</feature>
<dbReference type="RefSeq" id="WP_012529135.1">
    <property type="nucleotide sequence ID" value="NC_011146.1"/>
</dbReference>
<reference evidence="2 3" key="2">
    <citation type="journal article" date="2010" name="BMC Genomics">
        <title>The genome of Geobacter bemidjiensis, exemplar for the subsurface clade of Geobacter species that predominate in Fe(III)-reducing subsurface environments.</title>
        <authorList>
            <person name="Aklujkar M."/>
            <person name="Young N.D."/>
            <person name="Holmes D."/>
            <person name="Chavan M."/>
            <person name="Risso C."/>
            <person name="Kiss H.E."/>
            <person name="Han C.S."/>
            <person name="Land M.L."/>
            <person name="Lovley D.R."/>
        </authorList>
    </citation>
    <scope>NUCLEOTIDE SEQUENCE [LARGE SCALE GENOMIC DNA]</scope>
    <source>
        <strain evidence="3">ATCC BAA-1014 / DSM 16622 / JCM 12645 / Bem</strain>
    </source>
</reference>
<evidence type="ECO:0000256" key="1">
    <source>
        <dbReference type="SAM" id="SignalP"/>
    </source>
</evidence>
<keyword evidence="3" id="KW-1185">Reference proteome</keyword>
<protein>
    <submittedName>
        <fullName evidence="2">Uncharacterized protein</fullName>
    </submittedName>
</protein>
<dbReference type="KEGG" id="gbm:Gbem_0701"/>
<dbReference type="Proteomes" id="UP000008825">
    <property type="component" value="Chromosome"/>
</dbReference>
<dbReference type="HOGENOM" id="CLU_989589_0_0_7"/>
<dbReference type="eggNOG" id="ENOG50338GU">
    <property type="taxonomic scope" value="Bacteria"/>
</dbReference>
<dbReference type="OrthoDB" id="5396473at2"/>
<keyword evidence="1" id="KW-0732">Signal</keyword>
<name>B5EDZ0_CITBB</name>